<keyword evidence="8" id="KW-0675">Receptor</keyword>
<evidence type="ECO:0000256" key="5">
    <source>
        <dbReference type="ARBA" id="ARBA00022729"/>
    </source>
</evidence>
<evidence type="ECO:0000256" key="8">
    <source>
        <dbReference type="ARBA" id="ARBA00023170"/>
    </source>
</evidence>
<dbReference type="PROSITE" id="PS52016">
    <property type="entry name" value="TONB_DEPENDENT_REC_3"/>
    <property type="match status" value="1"/>
</dbReference>
<protein>
    <submittedName>
        <fullName evidence="15">Iron complex outermembrane recepter protein</fullName>
    </submittedName>
</protein>
<dbReference type="AlphaFoldDB" id="A0A3S3QZD9"/>
<dbReference type="PANTHER" id="PTHR30069">
    <property type="entry name" value="TONB-DEPENDENT OUTER MEMBRANE RECEPTOR"/>
    <property type="match status" value="1"/>
</dbReference>
<dbReference type="PANTHER" id="PTHR30069:SF29">
    <property type="entry name" value="HEMOGLOBIN AND HEMOGLOBIN-HAPTOGLOBIN-BINDING PROTEIN 1-RELATED"/>
    <property type="match status" value="1"/>
</dbReference>
<comment type="similarity">
    <text evidence="10 11">Belongs to the TonB-dependent receptor family.</text>
</comment>
<keyword evidence="4 10" id="KW-0812">Transmembrane</keyword>
<sequence length="733" mass="82271">MYKTNIAVAAALLLLLNCTPGRAESENKNLTTNEKDIQAFEEMFEKGPQEEDVYRTDRLLLTATGSLKPVHLAPSVASVITAEDIEKLGATTLDEVLETVPGLHITPSFAHLDSIYSIRGIHTSLNPQVLMLVNGIPFTRPYNGTRPAGFRLPTSMISRIEVVRGPGSAIYGADAFAGTINIITKDRFEIEGIHTGMRISSFDGLNVWGQHGGQYSGWDVGIGLEYWRGGSDDKRIIDADLQTKLDQAFGTKASLAPGHLHANFENYNIMSNLTRKSWTIHLWGWFLNDYEGGTGSAGSLGPETKVDSNLFLGDITWQDNELVDNFEFSIQLNYLYYKDETIFQMLPPGTTVPIGTDGNLFSLPSAGITTFIDGVFGEPILTDQQVGVDFITKYEGWTSHVWRIATGGKIQDEDTEEYKNFGPGVLDGPEVLPVTSDGTLIGPTVNTDDIFMANQNRTVLYASLQNEWTFVKNWELTTGIRYDHYSDFGETLNPRIALVWEARYDLTSKLMYGRAFRPPSFLESYGRNNPIVLGNPSLEPETIDTYELAFDYRPTHFLQTIVSFFTYEIDGLIDYVPDPAPATTNTAQNAINQKGQGVELELKWEVIPSLTLSGNFALQDSENKDTGAPIVDAPGMQLYLNMYWNFMPEWYLNAQYFWVGERERKQDDSRKNIKANNITNIILRRKNITQHIDLAFGARNIFDEDVREPTSSDMPNDIPMERRTIYGELVYHF</sequence>
<keyword evidence="5 12" id="KW-0732">Signal</keyword>
<comment type="caution">
    <text evidence="15">The sequence shown here is derived from an EMBL/GenBank/DDBJ whole genome shotgun (WGS) entry which is preliminary data.</text>
</comment>
<name>A0A3S3QZD9_9BACT</name>
<dbReference type="GO" id="GO:0015344">
    <property type="term" value="F:siderophore uptake transmembrane transporter activity"/>
    <property type="evidence" value="ECO:0007669"/>
    <property type="project" value="TreeGrafter"/>
</dbReference>
<feature type="domain" description="TonB-dependent receptor plug" evidence="14">
    <location>
        <begin position="73"/>
        <end position="179"/>
    </location>
</feature>
<evidence type="ECO:0000259" key="13">
    <source>
        <dbReference type="Pfam" id="PF00593"/>
    </source>
</evidence>
<keyword evidence="6 11" id="KW-0798">TonB box</keyword>
<reference evidence="15 16" key="1">
    <citation type="submission" date="2017-01" db="EMBL/GenBank/DDBJ databases">
        <title>The cable genome- insights into the physiology and evolution of filamentous bacteria capable of sulfide oxidation via long distance electron transfer.</title>
        <authorList>
            <person name="Schreiber L."/>
            <person name="Bjerg J.T."/>
            <person name="Boggild A."/>
            <person name="Van De Vossenberg J."/>
            <person name="Meysman F."/>
            <person name="Nielsen L.P."/>
            <person name="Schramm A."/>
            <person name="Kjeldsen K.U."/>
        </authorList>
    </citation>
    <scope>NUCLEOTIDE SEQUENCE [LARGE SCALE GENOMIC DNA]</scope>
    <source>
        <strain evidence="15">MCF</strain>
    </source>
</reference>
<evidence type="ECO:0000256" key="6">
    <source>
        <dbReference type="ARBA" id="ARBA00023077"/>
    </source>
</evidence>
<organism evidence="15 16">
    <name type="scientific">Candidatus Electrothrix aarhusensis</name>
    <dbReference type="NCBI Taxonomy" id="1859131"/>
    <lineage>
        <taxon>Bacteria</taxon>
        <taxon>Pseudomonadati</taxon>
        <taxon>Thermodesulfobacteriota</taxon>
        <taxon>Desulfobulbia</taxon>
        <taxon>Desulfobulbales</taxon>
        <taxon>Desulfobulbaceae</taxon>
        <taxon>Candidatus Electrothrix</taxon>
    </lineage>
</organism>
<keyword evidence="9 10" id="KW-0998">Cell outer membrane</keyword>
<keyword evidence="3 10" id="KW-1134">Transmembrane beta strand</keyword>
<keyword evidence="2 10" id="KW-0813">Transport</keyword>
<feature type="chain" id="PRO_5018754413" evidence="12">
    <location>
        <begin position="24"/>
        <end position="733"/>
    </location>
</feature>
<evidence type="ECO:0000259" key="14">
    <source>
        <dbReference type="Pfam" id="PF07715"/>
    </source>
</evidence>
<comment type="subcellular location">
    <subcellularLocation>
        <location evidence="1 10">Cell outer membrane</location>
        <topology evidence="1 10">Multi-pass membrane protein</topology>
    </subcellularLocation>
</comment>
<keyword evidence="16" id="KW-1185">Reference proteome</keyword>
<evidence type="ECO:0000256" key="4">
    <source>
        <dbReference type="ARBA" id="ARBA00022692"/>
    </source>
</evidence>
<accession>A0A3S3QZD9</accession>
<proteinExistence type="inferred from homology"/>
<evidence type="ECO:0000256" key="3">
    <source>
        <dbReference type="ARBA" id="ARBA00022452"/>
    </source>
</evidence>
<evidence type="ECO:0000256" key="9">
    <source>
        <dbReference type="ARBA" id="ARBA00023237"/>
    </source>
</evidence>
<keyword evidence="7 10" id="KW-0472">Membrane</keyword>
<dbReference type="InterPro" id="IPR000531">
    <property type="entry name" value="Beta-barrel_TonB"/>
</dbReference>
<dbReference type="Pfam" id="PF00593">
    <property type="entry name" value="TonB_dep_Rec_b-barrel"/>
    <property type="match status" value="1"/>
</dbReference>
<dbReference type="InterPro" id="IPR037066">
    <property type="entry name" value="Plug_dom_sf"/>
</dbReference>
<dbReference type="SUPFAM" id="SSF56935">
    <property type="entry name" value="Porins"/>
    <property type="match status" value="1"/>
</dbReference>
<evidence type="ECO:0000256" key="11">
    <source>
        <dbReference type="RuleBase" id="RU003357"/>
    </source>
</evidence>
<evidence type="ECO:0000313" key="15">
    <source>
        <dbReference type="EMBL" id="RWX46307.1"/>
    </source>
</evidence>
<dbReference type="GO" id="GO:0044718">
    <property type="term" value="P:siderophore transmembrane transport"/>
    <property type="evidence" value="ECO:0007669"/>
    <property type="project" value="TreeGrafter"/>
</dbReference>
<evidence type="ECO:0000256" key="7">
    <source>
        <dbReference type="ARBA" id="ARBA00023136"/>
    </source>
</evidence>
<evidence type="ECO:0000256" key="12">
    <source>
        <dbReference type="SAM" id="SignalP"/>
    </source>
</evidence>
<dbReference type="InterPro" id="IPR039426">
    <property type="entry name" value="TonB-dep_rcpt-like"/>
</dbReference>
<dbReference type="Pfam" id="PF07715">
    <property type="entry name" value="Plug"/>
    <property type="match status" value="1"/>
</dbReference>
<dbReference type="EMBL" id="MTKO01000066">
    <property type="protein sequence ID" value="RWX46307.1"/>
    <property type="molecule type" value="Genomic_DNA"/>
</dbReference>
<dbReference type="Gene3D" id="2.40.170.20">
    <property type="entry name" value="TonB-dependent receptor, beta-barrel domain"/>
    <property type="match status" value="1"/>
</dbReference>
<feature type="signal peptide" evidence="12">
    <location>
        <begin position="1"/>
        <end position="23"/>
    </location>
</feature>
<gene>
    <name evidence="15" type="ORF">H206_01385</name>
</gene>
<evidence type="ECO:0000256" key="10">
    <source>
        <dbReference type="PROSITE-ProRule" id="PRU01360"/>
    </source>
</evidence>
<evidence type="ECO:0000256" key="2">
    <source>
        <dbReference type="ARBA" id="ARBA00022448"/>
    </source>
</evidence>
<dbReference type="InterPro" id="IPR036942">
    <property type="entry name" value="Beta-barrel_TonB_sf"/>
</dbReference>
<evidence type="ECO:0000313" key="16">
    <source>
        <dbReference type="Proteomes" id="UP000287853"/>
    </source>
</evidence>
<dbReference type="CDD" id="cd01347">
    <property type="entry name" value="ligand_gated_channel"/>
    <property type="match status" value="1"/>
</dbReference>
<dbReference type="GO" id="GO:0009279">
    <property type="term" value="C:cell outer membrane"/>
    <property type="evidence" value="ECO:0007669"/>
    <property type="project" value="UniProtKB-SubCell"/>
</dbReference>
<dbReference type="InterPro" id="IPR012910">
    <property type="entry name" value="Plug_dom"/>
</dbReference>
<evidence type="ECO:0000256" key="1">
    <source>
        <dbReference type="ARBA" id="ARBA00004571"/>
    </source>
</evidence>
<dbReference type="Gene3D" id="2.170.130.10">
    <property type="entry name" value="TonB-dependent receptor, plug domain"/>
    <property type="match status" value="1"/>
</dbReference>
<feature type="domain" description="TonB-dependent receptor-like beta-barrel" evidence="13">
    <location>
        <begin position="303"/>
        <end position="701"/>
    </location>
</feature>
<dbReference type="Proteomes" id="UP000287853">
    <property type="component" value="Unassembled WGS sequence"/>
</dbReference>